<reference evidence="1 2" key="1">
    <citation type="submission" date="2007-03" db="EMBL/GenBank/DDBJ databases">
        <authorList>
            <person name="Fulton L."/>
            <person name="Clifton S."/>
            <person name="Fulton B."/>
            <person name="Xu J."/>
            <person name="Minx P."/>
            <person name="Pepin K.H."/>
            <person name="Johnson M."/>
            <person name="Thiruvilangam P."/>
            <person name="Bhonagiri V."/>
            <person name="Nash W.E."/>
            <person name="Mardis E.R."/>
            <person name="Wilson R.K."/>
        </authorList>
    </citation>
    <scope>NUCLEOTIDE SEQUENCE [LARGE SCALE GENOMIC DNA]</scope>
    <source>
        <strain evidence="1 2">ATCC 29174</strain>
    </source>
</reference>
<dbReference type="EMBL" id="AAVO02000031">
    <property type="protein sequence ID" value="EDM85451.1"/>
    <property type="molecule type" value="Genomic_DNA"/>
</dbReference>
<proteinExistence type="predicted"/>
<organism evidence="1 2">
    <name type="scientific">Blautia obeum ATCC 29174</name>
    <dbReference type="NCBI Taxonomy" id="411459"/>
    <lineage>
        <taxon>Bacteria</taxon>
        <taxon>Bacillati</taxon>
        <taxon>Bacillota</taxon>
        <taxon>Clostridia</taxon>
        <taxon>Lachnospirales</taxon>
        <taxon>Lachnospiraceae</taxon>
        <taxon>Blautia</taxon>
    </lineage>
</organism>
<evidence type="ECO:0000313" key="1">
    <source>
        <dbReference type="EMBL" id="EDM85451.1"/>
    </source>
</evidence>
<sequence>MNYNTTFLVVKSSPVYSDVCGKVYKNGIELYGKAEILMKQEPIRHFPWILFLRNIQHMEMVTIVSMVWRQSRRTEVTLQT</sequence>
<dbReference type="Proteomes" id="UP000006002">
    <property type="component" value="Unassembled WGS sequence"/>
</dbReference>
<gene>
    <name evidence="1" type="ORF">RUMOBE_03981</name>
</gene>
<reference evidence="1 2" key="2">
    <citation type="submission" date="2007-04" db="EMBL/GenBank/DDBJ databases">
        <title>Draft genome sequence of Ruminococcus obeum (ATCC 29174).</title>
        <authorList>
            <person name="Sudarsanam P."/>
            <person name="Ley R."/>
            <person name="Guruge J."/>
            <person name="Turnbaugh P.J."/>
            <person name="Mahowald M."/>
            <person name="Liep D."/>
            <person name="Gordon J."/>
        </authorList>
    </citation>
    <scope>NUCLEOTIDE SEQUENCE [LARGE SCALE GENOMIC DNA]</scope>
    <source>
        <strain evidence="1 2">ATCC 29174</strain>
    </source>
</reference>
<evidence type="ECO:0000313" key="2">
    <source>
        <dbReference type="Proteomes" id="UP000006002"/>
    </source>
</evidence>
<protein>
    <submittedName>
        <fullName evidence="1">Uncharacterized protein</fullName>
    </submittedName>
</protein>
<comment type="caution">
    <text evidence="1">The sequence shown here is derived from an EMBL/GenBank/DDBJ whole genome shotgun (WGS) entry which is preliminary data.</text>
</comment>
<accession>A5ZY73</accession>
<name>A5ZY73_9FIRM</name>
<dbReference type="AlphaFoldDB" id="A5ZY73"/>
<dbReference type="HOGENOM" id="CLU_2582700_0_0_9"/>